<dbReference type="Pfam" id="PF01938">
    <property type="entry name" value="TRAM"/>
    <property type="match status" value="1"/>
</dbReference>
<organism evidence="7 8">
    <name type="scientific">Elizabethkingia meningoseptica</name>
    <name type="common">Chryseobacterium meningosepticum</name>
    <dbReference type="NCBI Taxonomy" id="238"/>
    <lineage>
        <taxon>Bacteria</taxon>
        <taxon>Pseudomonadati</taxon>
        <taxon>Bacteroidota</taxon>
        <taxon>Flavobacteriia</taxon>
        <taxon>Flavobacteriales</taxon>
        <taxon>Weeksellaceae</taxon>
        <taxon>Elizabethkingia</taxon>
    </lineage>
</organism>
<gene>
    <name evidence="7" type="ORF">BMF97_00570</name>
</gene>
<dbReference type="PROSITE" id="PS51687">
    <property type="entry name" value="SAM_MT_RNA_M5U"/>
    <property type="match status" value="1"/>
</dbReference>
<dbReference type="SUPFAM" id="SSF53335">
    <property type="entry name" value="S-adenosyl-L-methionine-dependent methyltransferases"/>
    <property type="match status" value="1"/>
</dbReference>
<dbReference type="InterPro" id="IPR030391">
    <property type="entry name" value="MeTrfase_TrmA_CS"/>
</dbReference>
<proteinExistence type="inferred from homology"/>
<dbReference type="FunFam" id="3.40.50.150:FF:000009">
    <property type="entry name" value="23S rRNA (Uracil(1939)-C(5))-methyltransferase RlmD"/>
    <property type="match status" value="1"/>
</dbReference>
<comment type="similarity">
    <text evidence="4">Belongs to the class I-like SAM-binding methyltransferase superfamily. RNA M5U methyltransferase family.</text>
</comment>
<dbReference type="PROSITE" id="PS01230">
    <property type="entry name" value="TRMA_1"/>
    <property type="match status" value="1"/>
</dbReference>
<dbReference type="Gene3D" id="3.40.50.150">
    <property type="entry name" value="Vaccinia Virus protein VP39"/>
    <property type="match status" value="1"/>
</dbReference>
<feature type="binding site" evidence="4">
    <location>
        <position position="400"/>
    </location>
    <ligand>
        <name>S-adenosyl-L-methionine</name>
        <dbReference type="ChEBI" id="CHEBI:59789"/>
    </ligand>
</feature>
<dbReference type="Gene3D" id="2.40.50.1070">
    <property type="match status" value="1"/>
</dbReference>
<keyword evidence="2 4" id="KW-0808">Transferase</keyword>
<dbReference type="InterPro" id="IPR012340">
    <property type="entry name" value="NA-bd_OB-fold"/>
</dbReference>
<evidence type="ECO:0000259" key="6">
    <source>
        <dbReference type="PROSITE" id="PS50926"/>
    </source>
</evidence>
<keyword evidence="1 4" id="KW-0489">Methyltransferase</keyword>
<name>A0A1V3U5X0_ELIME</name>
<keyword evidence="3 4" id="KW-0949">S-adenosyl-L-methionine</keyword>
<feature type="binding site" evidence="4">
    <location>
        <position position="330"/>
    </location>
    <ligand>
        <name>S-adenosyl-L-methionine</name>
        <dbReference type="ChEBI" id="CHEBI:59789"/>
    </ligand>
</feature>
<reference evidence="7 8" key="1">
    <citation type="submission" date="2016-11" db="EMBL/GenBank/DDBJ databases">
        <title>Genome sequence and comparative genomic analysis of clinical strain Elizabethkingia meningoseptica 61421 PRCM.</title>
        <authorList>
            <person name="Wang M."/>
            <person name="Hu S."/>
            <person name="Cao L."/>
            <person name="Jiang T."/>
            <person name="Zhou Y."/>
            <person name="Ming D."/>
        </authorList>
    </citation>
    <scope>NUCLEOTIDE SEQUENCE [LARGE SCALE GENOMIC DNA]</scope>
    <source>
        <strain evidence="7 8">61421 PRCM</strain>
    </source>
</reference>
<dbReference type="STRING" id="238.BBD35_03540"/>
<dbReference type="GeneID" id="48544290"/>
<comment type="caution">
    <text evidence="7">The sequence shown here is derived from an EMBL/GenBank/DDBJ whole genome shotgun (WGS) entry which is preliminary data.</text>
</comment>
<dbReference type="eggNOG" id="COG2265">
    <property type="taxonomic scope" value="Bacteria"/>
</dbReference>
<dbReference type="Gene3D" id="2.40.50.140">
    <property type="entry name" value="Nucleic acid-binding proteins"/>
    <property type="match status" value="1"/>
</dbReference>
<dbReference type="EMBL" id="MPOG01000001">
    <property type="protein sequence ID" value="OOH97799.1"/>
    <property type="molecule type" value="Genomic_DNA"/>
</dbReference>
<dbReference type="NCBIfam" id="TIGR00479">
    <property type="entry name" value="rumA"/>
    <property type="match status" value="1"/>
</dbReference>
<accession>A0A1V3U5X0</accession>
<evidence type="ECO:0000256" key="4">
    <source>
        <dbReference type="PROSITE-ProRule" id="PRU01024"/>
    </source>
</evidence>
<evidence type="ECO:0000256" key="3">
    <source>
        <dbReference type="ARBA" id="ARBA00022691"/>
    </source>
</evidence>
<feature type="active site" description="Nucleophile" evidence="4">
    <location>
        <position position="427"/>
    </location>
</feature>
<evidence type="ECO:0000256" key="5">
    <source>
        <dbReference type="PROSITE-ProRule" id="PRU10015"/>
    </source>
</evidence>
<keyword evidence="8" id="KW-1185">Reference proteome</keyword>
<dbReference type="AlphaFoldDB" id="A0A1V3U5X0"/>
<dbReference type="Proteomes" id="UP000188947">
    <property type="component" value="Unassembled WGS sequence"/>
</dbReference>
<dbReference type="Pfam" id="PF05958">
    <property type="entry name" value="tRNA_U5-meth_tr"/>
    <property type="match status" value="1"/>
</dbReference>
<dbReference type="SUPFAM" id="SSF50249">
    <property type="entry name" value="Nucleic acid-binding proteins"/>
    <property type="match status" value="1"/>
</dbReference>
<feature type="domain" description="TRAM" evidence="6">
    <location>
        <begin position="3"/>
        <end position="63"/>
    </location>
</feature>
<dbReference type="PANTHER" id="PTHR11061:SF30">
    <property type="entry name" value="TRNA (URACIL(54)-C(5))-METHYLTRANSFERASE"/>
    <property type="match status" value="1"/>
</dbReference>
<dbReference type="RefSeq" id="WP_016198566.1">
    <property type="nucleotide sequence ID" value="NZ_CP014338.1"/>
</dbReference>
<dbReference type="PROSITE" id="PS01231">
    <property type="entry name" value="TRMA_2"/>
    <property type="match status" value="1"/>
</dbReference>
<evidence type="ECO:0000256" key="2">
    <source>
        <dbReference type="ARBA" id="ARBA00022679"/>
    </source>
</evidence>
<dbReference type="PROSITE" id="PS50926">
    <property type="entry name" value="TRAM"/>
    <property type="match status" value="1"/>
</dbReference>
<dbReference type="KEGG" id="emg:BBD33_01735"/>
<evidence type="ECO:0000313" key="7">
    <source>
        <dbReference type="EMBL" id="OOH97799.1"/>
    </source>
</evidence>
<dbReference type="GO" id="GO:0070041">
    <property type="term" value="F:rRNA (uridine-C5-)-methyltransferase activity"/>
    <property type="evidence" value="ECO:0007669"/>
    <property type="project" value="TreeGrafter"/>
</dbReference>
<dbReference type="GO" id="GO:0070475">
    <property type="term" value="P:rRNA base methylation"/>
    <property type="evidence" value="ECO:0007669"/>
    <property type="project" value="TreeGrafter"/>
</dbReference>
<dbReference type="InterPro" id="IPR030390">
    <property type="entry name" value="MeTrfase_TrmA_AS"/>
</dbReference>
<dbReference type="CDD" id="cd02440">
    <property type="entry name" value="AdoMet_MTases"/>
    <property type="match status" value="1"/>
</dbReference>
<evidence type="ECO:0000256" key="1">
    <source>
        <dbReference type="ARBA" id="ARBA00022603"/>
    </source>
</evidence>
<protein>
    <submittedName>
        <fullName evidence="7">23S rRNA (Uracil-5-)-methyltransferase RumA</fullName>
    </submittedName>
</protein>
<dbReference type="InterPro" id="IPR002792">
    <property type="entry name" value="TRAM_dom"/>
</dbReference>
<sequence>MQKKKKNQILENIKLLSAGAKGVSVGKTEDGKTILVNGAVPGDLVNARLKKSKKNYIEAEAIEILEESPYRVDARCMHFSVCGGCKWQNLSYEKQLEFKQDEVLNNIRRIGGLEDFETLPILGSEQQYFYRNKMEFSFSNARWLTLEEVNSTEEIADRNALGFHIPGQWSKILDLKECFLQEDPSNDIRLAVKEYADENNLAFFDVRNQEGFLRTLMMRQNSSGQWMVLLQLFEENEMERVKLLDFLLQKFPQIHTLLYAINPKGNDSIYDLDIETYYGDGFLFEDMDGLKFKIGPKSFFQTNYRQALELYRKTLEFADLKGDEVVYDLYTGTGTIAQYVARNAKQVIGIEAVQEAIDAAKEHAELNGLTNCTFYCGDMKEIFNQEFLQSHPKADVLITDPPRDGMHAKVVEQILNLAPEKIVYVSCNSATQARDLAILKEHYNLVKILPVDMFPQTHHVENIALLIKKS</sequence>
<dbReference type="OrthoDB" id="9804590at2"/>
<feature type="binding site" evidence="4">
    <location>
        <position position="301"/>
    </location>
    <ligand>
        <name>S-adenosyl-L-methionine</name>
        <dbReference type="ChEBI" id="CHEBI:59789"/>
    </ligand>
</feature>
<feature type="binding site" evidence="4">
    <location>
        <position position="351"/>
    </location>
    <ligand>
        <name>S-adenosyl-L-methionine</name>
        <dbReference type="ChEBI" id="CHEBI:59789"/>
    </ligand>
</feature>
<dbReference type="InterPro" id="IPR010280">
    <property type="entry name" value="U5_MeTrfase_fam"/>
</dbReference>
<feature type="active site" evidence="5">
    <location>
        <position position="427"/>
    </location>
</feature>
<evidence type="ECO:0000313" key="8">
    <source>
        <dbReference type="Proteomes" id="UP000188947"/>
    </source>
</evidence>
<dbReference type="PANTHER" id="PTHR11061">
    <property type="entry name" value="RNA M5U METHYLTRANSFERASE"/>
    <property type="match status" value="1"/>
</dbReference>
<dbReference type="InterPro" id="IPR029063">
    <property type="entry name" value="SAM-dependent_MTases_sf"/>
</dbReference>